<gene>
    <name evidence="3" type="ORF">GF1_17740</name>
</gene>
<feature type="repeat" description="TPR" evidence="1">
    <location>
        <begin position="138"/>
        <end position="171"/>
    </location>
</feature>
<dbReference type="CDD" id="cd02440">
    <property type="entry name" value="AdoMet_MTases"/>
    <property type="match status" value="1"/>
</dbReference>
<dbReference type="PROSITE" id="PS50005">
    <property type="entry name" value="TPR"/>
    <property type="match status" value="5"/>
</dbReference>
<feature type="repeat" description="TPR" evidence="1">
    <location>
        <begin position="206"/>
        <end position="239"/>
    </location>
</feature>
<dbReference type="PANTHER" id="PTHR44809">
    <property type="match status" value="1"/>
</dbReference>
<dbReference type="InterPro" id="IPR013216">
    <property type="entry name" value="Methyltransf_11"/>
</dbReference>
<dbReference type="AlphaFoldDB" id="A0A915U0U3"/>
<evidence type="ECO:0000256" key="1">
    <source>
        <dbReference type="PROSITE-ProRule" id="PRU00339"/>
    </source>
</evidence>
<evidence type="ECO:0000313" key="4">
    <source>
        <dbReference type="Proteomes" id="UP001063350"/>
    </source>
</evidence>
<dbReference type="SUPFAM" id="SSF53335">
    <property type="entry name" value="S-adenosyl-L-methionine-dependent methyltransferases"/>
    <property type="match status" value="1"/>
</dbReference>
<dbReference type="InterPro" id="IPR011990">
    <property type="entry name" value="TPR-like_helical_dom_sf"/>
</dbReference>
<dbReference type="Gene3D" id="1.25.40.10">
    <property type="entry name" value="Tetratricopeptide repeat domain"/>
    <property type="match status" value="2"/>
</dbReference>
<dbReference type="Pfam" id="PF14559">
    <property type="entry name" value="TPR_19"/>
    <property type="match status" value="1"/>
</dbReference>
<evidence type="ECO:0000259" key="2">
    <source>
        <dbReference type="Pfam" id="PF08241"/>
    </source>
</evidence>
<keyword evidence="1" id="KW-0802">TPR repeat</keyword>
<dbReference type="EMBL" id="AP024233">
    <property type="protein sequence ID" value="BCO09398.1"/>
    <property type="molecule type" value="Genomic_DNA"/>
</dbReference>
<keyword evidence="4" id="KW-1185">Reference proteome</keyword>
<name>A0A915U0U3_9BACT</name>
<proteinExistence type="predicted"/>
<dbReference type="SUPFAM" id="SSF48452">
    <property type="entry name" value="TPR-like"/>
    <property type="match status" value="1"/>
</dbReference>
<dbReference type="Pfam" id="PF08241">
    <property type="entry name" value="Methyltransf_11"/>
    <property type="match status" value="1"/>
</dbReference>
<sequence>MWHLAVLQDVTEPERISVFNIPMQYRQPSDTITSDPQQLFTRAVAMHQQGNMEAAEEAYHQVLGILPGHPKVLANLGLLYATTGRRDRAIQCYRQALEKAPQDPSIHINLGALHEEEGQGQEALFCYRRALQADPANAIAHNNLGKLLADLGRTAEAAHHLELALQEEPDYPLALNNLGVVYAKMDRLQEAADCFRRSLDLVPGDVRMHYNLAGVYLSDGRSGQAKEQLQQVLEQDPRHAPARHLLAACTGQTTAQAPPSYVQDVFDRYAGHFDTHIQEVLGYTVPRDLRTLFDDLAPEGLPLARGVDLGCGTGLAGQVFRDLVGDLTGVDLSSGMLAQARAKAVYDRLHQGDIVAFLGNTDQRFDLLLAADVFIYLGDLQPVFAAMAASTVPGGWLLFSVEDYAAGEKKRGYVLRESGRYAHDDTYLRTLAAEHGFTVRATRTQGIRREKCGWIDGRLYVLQKNVQPSGEARKS</sequence>
<dbReference type="Pfam" id="PF13181">
    <property type="entry name" value="TPR_8"/>
    <property type="match status" value="1"/>
</dbReference>
<dbReference type="Pfam" id="PF13432">
    <property type="entry name" value="TPR_16"/>
    <property type="match status" value="1"/>
</dbReference>
<feature type="repeat" description="TPR" evidence="1">
    <location>
        <begin position="104"/>
        <end position="137"/>
    </location>
</feature>
<dbReference type="Gene3D" id="3.40.50.150">
    <property type="entry name" value="Vaccinia Virus protein VP39"/>
    <property type="match status" value="1"/>
</dbReference>
<organism evidence="3 4">
    <name type="scientific">Desulfolithobacter dissulfuricans</name>
    <dbReference type="NCBI Taxonomy" id="2795293"/>
    <lineage>
        <taxon>Bacteria</taxon>
        <taxon>Pseudomonadati</taxon>
        <taxon>Thermodesulfobacteriota</taxon>
        <taxon>Desulfobulbia</taxon>
        <taxon>Desulfobulbales</taxon>
        <taxon>Desulfobulbaceae</taxon>
        <taxon>Desulfolithobacter</taxon>
    </lineage>
</organism>
<dbReference type="PROSITE" id="PS50293">
    <property type="entry name" value="TPR_REGION"/>
    <property type="match status" value="1"/>
</dbReference>
<dbReference type="InterPro" id="IPR019734">
    <property type="entry name" value="TPR_rpt"/>
</dbReference>
<dbReference type="InterPro" id="IPR052943">
    <property type="entry name" value="TMTC_O-mannosyl-trnsfr"/>
</dbReference>
<feature type="domain" description="Methyltransferase type 11" evidence="2">
    <location>
        <begin position="307"/>
        <end position="399"/>
    </location>
</feature>
<dbReference type="InterPro" id="IPR029063">
    <property type="entry name" value="SAM-dependent_MTases_sf"/>
</dbReference>
<dbReference type="PANTHER" id="PTHR44809:SF1">
    <property type="entry name" value="PROTEIN O-MANNOSYL-TRANSFERASE TMTC1"/>
    <property type="match status" value="1"/>
</dbReference>
<feature type="repeat" description="TPR" evidence="1">
    <location>
        <begin position="172"/>
        <end position="205"/>
    </location>
</feature>
<evidence type="ECO:0000313" key="3">
    <source>
        <dbReference type="EMBL" id="BCO09398.1"/>
    </source>
</evidence>
<dbReference type="Proteomes" id="UP001063350">
    <property type="component" value="Chromosome"/>
</dbReference>
<feature type="repeat" description="TPR" evidence="1">
    <location>
        <begin position="70"/>
        <end position="103"/>
    </location>
</feature>
<dbReference type="KEGG" id="ddu:GF1_17740"/>
<protein>
    <recommendedName>
        <fullName evidence="2">Methyltransferase type 11 domain-containing protein</fullName>
    </recommendedName>
</protein>
<accession>A0A915U0U3</accession>
<dbReference type="SMART" id="SM00028">
    <property type="entry name" value="TPR"/>
    <property type="match status" value="6"/>
</dbReference>
<dbReference type="GO" id="GO:0008757">
    <property type="term" value="F:S-adenosylmethionine-dependent methyltransferase activity"/>
    <property type="evidence" value="ECO:0007669"/>
    <property type="project" value="InterPro"/>
</dbReference>
<reference evidence="3" key="1">
    <citation type="submission" date="2020-12" db="EMBL/GenBank/DDBJ databases">
        <title>Desulfobium dissulfuricans gen. nov., sp. nov., a novel mesophilic, sulfate-reducing bacterium isolated from a deep-sea hydrothermal vent.</title>
        <authorList>
            <person name="Hashimoto Y."/>
            <person name="Tame A."/>
            <person name="Sawayama S."/>
            <person name="Miyazaki J."/>
            <person name="Takai K."/>
            <person name="Nakagawa S."/>
        </authorList>
    </citation>
    <scope>NUCLEOTIDE SEQUENCE</scope>
    <source>
        <strain evidence="3">GF1</strain>
    </source>
</reference>